<organism evidence="2 3">
    <name type="scientific">Hucho hucho</name>
    <name type="common">huchen</name>
    <dbReference type="NCBI Taxonomy" id="62062"/>
    <lineage>
        <taxon>Eukaryota</taxon>
        <taxon>Metazoa</taxon>
        <taxon>Chordata</taxon>
        <taxon>Craniata</taxon>
        <taxon>Vertebrata</taxon>
        <taxon>Euteleostomi</taxon>
        <taxon>Actinopterygii</taxon>
        <taxon>Neopterygii</taxon>
        <taxon>Teleostei</taxon>
        <taxon>Protacanthopterygii</taxon>
        <taxon>Salmoniformes</taxon>
        <taxon>Salmonidae</taxon>
        <taxon>Salmoninae</taxon>
        <taxon>Hucho</taxon>
    </lineage>
</organism>
<keyword evidence="3" id="KW-1185">Reference proteome</keyword>
<evidence type="ECO:0000313" key="3">
    <source>
        <dbReference type="Proteomes" id="UP000314982"/>
    </source>
</evidence>
<dbReference type="GeneTree" id="ENSGT01030000234598"/>
<dbReference type="InterPro" id="IPR039373">
    <property type="entry name" value="Peptidase_M28B"/>
</dbReference>
<reference evidence="2" key="2">
    <citation type="submission" date="2025-08" db="UniProtKB">
        <authorList>
            <consortium name="Ensembl"/>
        </authorList>
    </citation>
    <scope>IDENTIFICATION</scope>
</reference>
<dbReference type="Ensembl" id="ENSHHUT00000014422.1">
    <property type="protein sequence ID" value="ENSHHUP00000013957.1"/>
    <property type="gene ID" value="ENSHHUG00000008623.1"/>
</dbReference>
<dbReference type="Gene3D" id="3.50.30.30">
    <property type="match status" value="1"/>
</dbReference>
<dbReference type="GO" id="GO:0140298">
    <property type="term" value="P:endocytic iron import into cell"/>
    <property type="evidence" value="ECO:0007669"/>
    <property type="project" value="TreeGrafter"/>
</dbReference>
<dbReference type="GO" id="GO:0009897">
    <property type="term" value="C:external side of plasma membrane"/>
    <property type="evidence" value="ECO:0007669"/>
    <property type="project" value="TreeGrafter"/>
</dbReference>
<feature type="region of interest" description="Disordered" evidence="1">
    <location>
        <begin position="45"/>
        <end position="71"/>
    </location>
</feature>
<dbReference type="Gene3D" id="3.40.630.10">
    <property type="entry name" value="Zn peptidases"/>
    <property type="match status" value="1"/>
</dbReference>
<feature type="compositionally biased region" description="Pro residues" evidence="1">
    <location>
        <begin position="45"/>
        <end position="63"/>
    </location>
</feature>
<name>A0A4W5KCX9_9TELE</name>
<dbReference type="SUPFAM" id="SSF53187">
    <property type="entry name" value="Zn-dependent exopeptidases"/>
    <property type="match status" value="1"/>
</dbReference>
<protein>
    <submittedName>
        <fullName evidence="2">Uncharacterized protein</fullName>
    </submittedName>
</protein>
<dbReference type="STRING" id="62062.ENSHHUP00000013957"/>
<dbReference type="PANTHER" id="PTHR10404">
    <property type="entry name" value="N-ACETYLATED-ALPHA-LINKED ACIDIC DIPEPTIDASE"/>
    <property type="match status" value="1"/>
</dbReference>
<evidence type="ECO:0000256" key="1">
    <source>
        <dbReference type="SAM" id="MobiDB-lite"/>
    </source>
</evidence>
<reference evidence="3" key="1">
    <citation type="submission" date="2018-06" db="EMBL/GenBank/DDBJ databases">
        <title>Genome assembly of Danube salmon.</title>
        <authorList>
            <person name="Macqueen D.J."/>
            <person name="Gundappa M.K."/>
        </authorList>
    </citation>
    <scope>NUCLEOTIDE SEQUENCE [LARGE SCALE GENOMIC DNA]</scope>
</reference>
<accession>A0A4W5KCX9</accession>
<dbReference type="PANTHER" id="PTHR10404:SF33">
    <property type="entry name" value="TRANSFERRIN RECEPTOR PROTEIN 2"/>
    <property type="match status" value="1"/>
</dbReference>
<reference evidence="2" key="3">
    <citation type="submission" date="2025-09" db="UniProtKB">
        <authorList>
            <consortium name="Ensembl"/>
        </authorList>
    </citation>
    <scope>IDENTIFICATION</scope>
</reference>
<sequence length="182" mass="20023">LISLIGQLHNDIRTPVSFVVFYPLWCPRCESNPLSLPPPHPSLPPPHPFLPPPHPSLPPPHPSSPSQLTGPVCPRGWQGRLPYVRCVLGRGFTSGDGRRIRMGVYNTLTRVLLNNIFSSLEGRIEPDQYIIMGAQRDAWGPGAVKAGVGTAILLELARTFSNMVQNGTNHKHNHNITTTQPQ</sequence>
<dbReference type="AlphaFoldDB" id="A0A4W5KCX9"/>
<proteinExistence type="predicted"/>
<evidence type="ECO:0000313" key="2">
    <source>
        <dbReference type="Ensembl" id="ENSHHUP00000013957.1"/>
    </source>
</evidence>
<dbReference type="Proteomes" id="UP000314982">
    <property type="component" value="Unassembled WGS sequence"/>
</dbReference>